<reference evidence="1 2" key="1">
    <citation type="submission" date="2023-01" db="EMBL/GenBank/DDBJ databases">
        <authorList>
            <person name="Whitehead M."/>
        </authorList>
    </citation>
    <scope>NUCLEOTIDE SEQUENCE [LARGE SCALE GENOMIC DNA]</scope>
</reference>
<accession>A0AAV0WES4</accession>
<keyword evidence="2" id="KW-1185">Reference proteome</keyword>
<evidence type="ECO:0008006" key="3">
    <source>
        <dbReference type="Google" id="ProtNLM"/>
    </source>
</evidence>
<dbReference type="Proteomes" id="UP001160148">
    <property type="component" value="Unassembled WGS sequence"/>
</dbReference>
<comment type="caution">
    <text evidence="1">The sequence shown here is derived from an EMBL/GenBank/DDBJ whole genome shotgun (WGS) entry which is preliminary data.</text>
</comment>
<dbReference type="EMBL" id="CARXXK010000002">
    <property type="protein sequence ID" value="CAI6354439.1"/>
    <property type="molecule type" value="Genomic_DNA"/>
</dbReference>
<dbReference type="AlphaFoldDB" id="A0AAV0WES4"/>
<organism evidence="1 2">
    <name type="scientific">Macrosiphum euphorbiae</name>
    <name type="common">potato aphid</name>
    <dbReference type="NCBI Taxonomy" id="13131"/>
    <lineage>
        <taxon>Eukaryota</taxon>
        <taxon>Metazoa</taxon>
        <taxon>Ecdysozoa</taxon>
        <taxon>Arthropoda</taxon>
        <taxon>Hexapoda</taxon>
        <taxon>Insecta</taxon>
        <taxon>Pterygota</taxon>
        <taxon>Neoptera</taxon>
        <taxon>Paraneoptera</taxon>
        <taxon>Hemiptera</taxon>
        <taxon>Sternorrhyncha</taxon>
        <taxon>Aphidomorpha</taxon>
        <taxon>Aphidoidea</taxon>
        <taxon>Aphididae</taxon>
        <taxon>Macrosiphini</taxon>
        <taxon>Macrosiphum</taxon>
    </lineage>
</organism>
<name>A0AAV0WES4_9HEMI</name>
<evidence type="ECO:0000313" key="1">
    <source>
        <dbReference type="EMBL" id="CAI6354439.1"/>
    </source>
</evidence>
<protein>
    <recommendedName>
        <fullName evidence="3">THAP-type domain-containing protein</fullName>
    </recommendedName>
</protein>
<proteinExistence type="predicted"/>
<evidence type="ECO:0000313" key="2">
    <source>
        <dbReference type="Proteomes" id="UP001160148"/>
    </source>
</evidence>
<sequence length="109" mass="12701">MLINQLFSVFQKILHNVIFGCNSEHWMTSGKETLIKSHELCSKHFTKWITKNPKPNRLARCNSAHMSNSQYSTLESYIKCQLKPFLQVLILQILYLLDISTKSFIAKKL</sequence>
<gene>
    <name evidence="1" type="ORF">MEUPH1_LOCUS10442</name>
</gene>